<accession>A0A6L2NCT0</accession>
<comment type="caution">
    <text evidence="2">The sequence shown here is derived from an EMBL/GenBank/DDBJ whole genome shotgun (WGS) entry which is preliminary data.</text>
</comment>
<sequence length="236" mass="26207">MHNGKESIMNNDLQEIKNFIKSLLLMPDKEQSANTTSKISTASNFSAHDEFLTKHQFRNIDELIDLPKMATKGNLGEVVTTCERSWVQASSWGFPSGAKKEWGLSPKAKVRVLHTAQLDVTYAFKIAMDEWQSKKLLPSWTVQKMSDDPEIINALIPMITPSNGQTSDATIKDTTVSHLDLASVTDDNKTPSNLLKIITSTPNNNSSTNKRNGDGVLDDEASNTKRQLIDKMGEKN</sequence>
<reference evidence="2" key="1">
    <citation type="journal article" date="2019" name="Sci. Rep.">
        <title>Draft genome of Tanacetum cinerariifolium, the natural source of mosquito coil.</title>
        <authorList>
            <person name="Yamashiro T."/>
            <person name="Shiraishi A."/>
            <person name="Satake H."/>
            <person name="Nakayama K."/>
        </authorList>
    </citation>
    <scope>NUCLEOTIDE SEQUENCE</scope>
</reference>
<gene>
    <name evidence="2" type="ORF">Tci_054870</name>
</gene>
<evidence type="ECO:0000256" key="1">
    <source>
        <dbReference type="SAM" id="MobiDB-lite"/>
    </source>
</evidence>
<feature type="region of interest" description="Disordered" evidence="1">
    <location>
        <begin position="198"/>
        <end position="236"/>
    </location>
</feature>
<dbReference type="EMBL" id="BKCJ010008571">
    <property type="protein sequence ID" value="GEU82892.1"/>
    <property type="molecule type" value="Genomic_DNA"/>
</dbReference>
<feature type="compositionally biased region" description="Basic and acidic residues" evidence="1">
    <location>
        <begin position="227"/>
        <end position="236"/>
    </location>
</feature>
<protein>
    <submittedName>
        <fullName evidence="2">Uncharacterized protein</fullName>
    </submittedName>
</protein>
<evidence type="ECO:0000313" key="2">
    <source>
        <dbReference type="EMBL" id="GEU82892.1"/>
    </source>
</evidence>
<name>A0A6L2NCT0_TANCI</name>
<feature type="compositionally biased region" description="Low complexity" evidence="1">
    <location>
        <begin position="199"/>
        <end position="209"/>
    </location>
</feature>
<organism evidence="2">
    <name type="scientific">Tanacetum cinerariifolium</name>
    <name type="common">Dalmatian daisy</name>
    <name type="synonym">Chrysanthemum cinerariifolium</name>
    <dbReference type="NCBI Taxonomy" id="118510"/>
    <lineage>
        <taxon>Eukaryota</taxon>
        <taxon>Viridiplantae</taxon>
        <taxon>Streptophyta</taxon>
        <taxon>Embryophyta</taxon>
        <taxon>Tracheophyta</taxon>
        <taxon>Spermatophyta</taxon>
        <taxon>Magnoliopsida</taxon>
        <taxon>eudicotyledons</taxon>
        <taxon>Gunneridae</taxon>
        <taxon>Pentapetalae</taxon>
        <taxon>asterids</taxon>
        <taxon>campanulids</taxon>
        <taxon>Asterales</taxon>
        <taxon>Asteraceae</taxon>
        <taxon>Asteroideae</taxon>
        <taxon>Anthemideae</taxon>
        <taxon>Anthemidinae</taxon>
        <taxon>Tanacetum</taxon>
    </lineage>
</organism>
<proteinExistence type="predicted"/>
<dbReference type="AlphaFoldDB" id="A0A6L2NCT0"/>